<keyword evidence="2" id="KW-0472">Membrane</keyword>
<dbReference type="AlphaFoldDB" id="A0A399IIC0"/>
<keyword evidence="1" id="KW-0175">Coiled coil</keyword>
<organism evidence="3 4">
    <name type="scientific">Clostridium chromiireducens</name>
    <dbReference type="NCBI Taxonomy" id="225345"/>
    <lineage>
        <taxon>Bacteria</taxon>
        <taxon>Bacillati</taxon>
        <taxon>Bacillota</taxon>
        <taxon>Clostridia</taxon>
        <taxon>Eubacteriales</taxon>
        <taxon>Clostridiaceae</taxon>
        <taxon>Clostridium</taxon>
    </lineage>
</organism>
<sequence length="177" mass="21410">MDSNTMLMMVYVIGIIFLIFYLETRRDKKMFNLEKEIKELLSITASLKLRVYDHEKYLLDKDGVYIPDEMGEYYFKQTWALIDEETKELITKEYKDVCPESIPLWKYFLYSYKPEIKVQRKIKLRKVESVEELMYVTIKETEDLTKQLKKVNEERNKILDELNSMTNKVKDITKEDE</sequence>
<dbReference type="Proteomes" id="UP000265930">
    <property type="component" value="Unassembled WGS sequence"/>
</dbReference>
<evidence type="ECO:0000313" key="3">
    <source>
        <dbReference type="EMBL" id="RII32127.1"/>
    </source>
</evidence>
<accession>A0A399IIC0</accession>
<gene>
    <name evidence="3" type="ORF">D2A34_24725</name>
</gene>
<dbReference type="RefSeq" id="WP_119368202.1">
    <property type="nucleotide sequence ID" value="NZ_QXDJ01000009.1"/>
</dbReference>
<name>A0A399IIC0_9CLOT</name>
<evidence type="ECO:0000256" key="2">
    <source>
        <dbReference type="SAM" id="Phobius"/>
    </source>
</evidence>
<proteinExistence type="predicted"/>
<keyword evidence="2" id="KW-1133">Transmembrane helix</keyword>
<dbReference type="EMBL" id="QXDJ01000009">
    <property type="protein sequence ID" value="RII32127.1"/>
    <property type="molecule type" value="Genomic_DNA"/>
</dbReference>
<feature type="transmembrane region" description="Helical" evidence="2">
    <location>
        <begin position="6"/>
        <end position="22"/>
    </location>
</feature>
<protein>
    <submittedName>
        <fullName evidence="3">Uncharacterized protein</fullName>
    </submittedName>
</protein>
<reference evidence="3 4" key="1">
    <citation type="submission" date="2018-08" db="EMBL/GenBank/DDBJ databases">
        <title>Genome of Clostridium chromiireducens C1, DSM12136.</title>
        <authorList>
            <person name="Xing M."/>
            <person name="Wei Y."/>
            <person name="Ang E.L."/>
            <person name="Zhao H."/>
            <person name="Zhang Y."/>
        </authorList>
    </citation>
    <scope>NUCLEOTIDE SEQUENCE [LARGE SCALE GENOMIC DNA]</scope>
    <source>
        <strain evidence="3 4">C1</strain>
    </source>
</reference>
<comment type="caution">
    <text evidence="3">The sequence shown here is derived from an EMBL/GenBank/DDBJ whole genome shotgun (WGS) entry which is preliminary data.</text>
</comment>
<feature type="coiled-coil region" evidence="1">
    <location>
        <begin position="141"/>
        <end position="175"/>
    </location>
</feature>
<evidence type="ECO:0000256" key="1">
    <source>
        <dbReference type="SAM" id="Coils"/>
    </source>
</evidence>
<keyword evidence="2" id="KW-0812">Transmembrane</keyword>
<evidence type="ECO:0000313" key="4">
    <source>
        <dbReference type="Proteomes" id="UP000265930"/>
    </source>
</evidence>